<dbReference type="GO" id="GO:0004519">
    <property type="term" value="F:endonuclease activity"/>
    <property type="evidence" value="ECO:0007669"/>
    <property type="project" value="InterPro"/>
</dbReference>
<protein>
    <submittedName>
        <fullName evidence="1">Toxin YoeB</fullName>
    </submittedName>
</protein>
<accession>A0A450SZB9</accession>
<organism evidence="1">
    <name type="scientific">Candidatus Kentrum sp. FW</name>
    <dbReference type="NCBI Taxonomy" id="2126338"/>
    <lineage>
        <taxon>Bacteria</taxon>
        <taxon>Pseudomonadati</taxon>
        <taxon>Pseudomonadota</taxon>
        <taxon>Gammaproteobacteria</taxon>
        <taxon>Candidatus Kentrum</taxon>
    </lineage>
</organism>
<dbReference type="InterPro" id="IPR035093">
    <property type="entry name" value="RelE/ParE_toxin_dom_sf"/>
</dbReference>
<proteinExistence type="predicted"/>
<dbReference type="AlphaFoldDB" id="A0A450SZB9"/>
<dbReference type="SUPFAM" id="SSF143011">
    <property type="entry name" value="RelE-like"/>
    <property type="match status" value="1"/>
</dbReference>
<dbReference type="GO" id="GO:0006401">
    <property type="term" value="P:RNA catabolic process"/>
    <property type="evidence" value="ECO:0007669"/>
    <property type="project" value="InterPro"/>
</dbReference>
<evidence type="ECO:0000313" key="1">
    <source>
        <dbReference type="EMBL" id="VFJ59406.1"/>
    </source>
</evidence>
<dbReference type="Gene3D" id="3.30.2310.20">
    <property type="entry name" value="RelE-like"/>
    <property type="match status" value="1"/>
</dbReference>
<name>A0A450SZB9_9GAMM</name>
<sequence>MIYKVRILKNASRDLDWLRRHDRASYIKFFDLTRQIMEVPRTGIGKPERLRYFEEEVYSRRVNHKDRTIYTIYETIKEIDISSFRGHYNK</sequence>
<dbReference type="EMBL" id="CAADEW010000091">
    <property type="protein sequence ID" value="VFJ59406.1"/>
    <property type="molecule type" value="Genomic_DNA"/>
</dbReference>
<gene>
    <name evidence="1" type="ORF">BECKFW1821A_GA0114235_10912</name>
</gene>
<dbReference type="InterPro" id="IPR009614">
    <property type="entry name" value="YoeB_toxin"/>
</dbReference>
<reference evidence="1" key="1">
    <citation type="submission" date="2019-02" db="EMBL/GenBank/DDBJ databases">
        <authorList>
            <person name="Gruber-Vodicka R. H."/>
            <person name="Seah K. B. B."/>
        </authorList>
    </citation>
    <scope>NUCLEOTIDE SEQUENCE</scope>
    <source>
        <strain evidence="1">BECK_BZ15</strain>
    </source>
</reference>
<dbReference type="Pfam" id="PF06769">
    <property type="entry name" value="YoeB_toxin"/>
    <property type="match status" value="1"/>
</dbReference>